<comment type="caution">
    <text evidence="2">The sequence shown here is derived from an EMBL/GenBank/DDBJ whole genome shotgun (WGS) entry which is preliminary data.</text>
</comment>
<dbReference type="Proteomes" id="UP001159363">
    <property type="component" value="Chromosome 7"/>
</dbReference>
<reference evidence="2 3" key="1">
    <citation type="submission" date="2023-02" db="EMBL/GenBank/DDBJ databases">
        <title>LHISI_Scaffold_Assembly.</title>
        <authorList>
            <person name="Stuart O.P."/>
            <person name="Cleave R."/>
            <person name="Magrath M.J.L."/>
            <person name="Mikheyev A.S."/>
        </authorList>
    </citation>
    <scope>NUCLEOTIDE SEQUENCE [LARGE SCALE GENOMIC DNA]</scope>
    <source>
        <strain evidence="2">Daus_M_001</strain>
        <tissue evidence="2">Leg muscle</tissue>
    </source>
</reference>
<sequence>MTVLSTAFCLADHVVMLNYEQRAAEHFHVLLTDDRERIAIAHMLAVARPQGRGNIVVRLLASHQGELDSISVGVTSLFPHVSIVLDDSTGQRVFSGLFRFPRPCIPALLHTHLASPSDLDVKSRRNLSTPLHTQIYLIILVKLVGTRDPGLVVRRGGDSGSGVTMARGALRDGQRELGRHDSLPSPQLHFLGTARLPGEAVSSHSKPQGQGRRGRRIDHGETVFFPEPPQGILVIEGKRFHFSTPASAPNEVAGHSSISSLPYSSNPPMFGFSLLESQVSTICVLDVAGGREGGMCSRLACKRNQWLTESGTGFEVAMTCSKYPTPTLPGWNLENHGIPASGRPTASIVSYHCATMRRRAAREVTCGREICDCEYQAVKCTAGRLDYWTRCTSSISETAQFVNCSSRAQCAVTRQIVPQGINSVETRDHHVPLMREVNASCAGVGVRQTSNSPSEVEQTCGLICTAIPELGRFSSAKGFHLRSITFSAATNEWPRASKARSFRKRTSCNR</sequence>
<protein>
    <submittedName>
        <fullName evidence="2">Uncharacterized protein</fullName>
    </submittedName>
</protein>
<evidence type="ECO:0000256" key="1">
    <source>
        <dbReference type="SAM" id="MobiDB-lite"/>
    </source>
</evidence>
<name>A0ABQ9GX70_9NEOP</name>
<organism evidence="2 3">
    <name type="scientific">Dryococelus australis</name>
    <dbReference type="NCBI Taxonomy" id="614101"/>
    <lineage>
        <taxon>Eukaryota</taxon>
        <taxon>Metazoa</taxon>
        <taxon>Ecdysozoa</taxon>
        <taxon>Arthropoda</taxon>
        <taxon>Hexapoda</taxon>
        <taxon>Insecta</taxon>
        <taxon>Pterygota</taxon>
        <taxon>Neoptera</taxon>
        <taxon>Polyneoptera</taxon>
        <taxon>Phasmatodea</taxon>
        <taxon>Verophasmatodea</taxon>
        <taxon>Anareolatae</taxon>
        <taxon>Phasmatidae</taxon>
        <taxon>Eurycanthinae</taxon>
        <taxon>Dryococelus</taxon>
    </lineage>
</organism>
<evidence type="ECO:0000313" key="2">
    <source>
        <dbReference type="EMBL" id="KAJ8876599.1"/>
    </source>
</evidence>
<proteinExistence type="predicted"/>
<evidence type="ECO:0000313" key="3">
    <source>
        <dbReference type="Proteomes" id="UP001159363"/>
    </source>
</evidence>
<keyword evidence="3" id="KW-1185">Reference proteome</keyword>
<gene>
    <name evidence="2" type="ORF">PR048_021044</name>
</gene>
<dbReference type="EMBL" id="JARBHB010000008">
    <property type="protein sequence ID" value="KAJ8876599.1"/>
    <property type="molecule type" value="Genomic_DNA"/>
</dbReference>
<feature type="region of interest" description="Disordered" evidence="1">
    <location>
        <begin position="197"/>
        <end position="217"/>
    </location>
</feature>
<accession>A0ABQ9GX70</accession>